<feature type="transmembrane region" description="Helical" evidence="5">
    <location>
        <begin position="132"/>
        <end position="154"/>
    </location>
</feature>
<comment type="subcellular location">
    <subcellularLocation>
        <location evidence="1">Membrane</location>
        <topology evidence="1">Multi-pass membrane protein</topology>
    </subcellularLocation>
</comment>
<reference evidence="8" key="1">
    <citation type="submission" date="2016-10" db="EMBL/GenBank/DDBJ databases">
        <authorList>
            <person name="Varghese N."/>
            <person name="Submissions S."/>
        </authorList>
    </citation>
    <scope>NUCLEOTIDE SEQUENCE [LARGE SCALE GENOMIC DNA]</scope>
    <source>
        <strain evidence="8">CGMCC 1.6494</strain>
    </source>
</reference>
<feature type="domain" description="Yip1" evidence="6">
    <location>
        <begin position="11"/>
        <end position="178"/>
    </location>
</feature>
<dbReference type="AlphaFoldDB" id="A0A1G9YCE2"/>
<evidence type="ECO:0000256" key="1">
    <source>
        <dbReference type="ARBA" id="ARBA00004141"/>
    </source>
</evidence>
<evidence type="ECO:0000259" key="6">
    <source>
        <dbReference type="Pfam" id="PF04893"/>
    </source>
</evidence>
<dbReference type="GO" id="GO:0016020">
    <property type="term" value="C:membrane"/>
    <property type="evidence" value="ECO:0007669"/>
    <property type="project" value="UniProtKB-SubCell"/>
</dbReference>
<sequence>MNLLTAARMPFNHRAGWQELREHKPSIAMLAGWVVLPMSLLPPVMLYFAGTHHGDALMPGFAEREWRFITTILFLAELLTFFMMGWVIHTVVNGTRTLAIDYQDAYLLAALAPLPLWASSIILLVPSLPLNALVVLAALGVSCSLIYHGLQALCGREEHDMATMSATYIIMSAGVLAWGVLMALTWAY</sequence>
<dbReference type="RefSeq" id="WP_089702135.1">
    <property type="nucleotide sequence ID" value="NZ_FNII01000002.1"/>
</dbReference>
<keyword evidence="8" id="KW-1185">Reference proteome</keyword>
<dbReference type="Pfam" id="PF04893">
    <property type="entry name" value="Yip1"/>
    <property type="match status" value="1"/>
</dbReference>
<feature type="transmembrane region" description="Helical" evidence="5">
    <location>
        <begin position="105"/>
        <end position="126"/>
    </location>
</feature>
<keyword evidence="4 5" id="KW-0472">Membrane</keyword>
<dbReference type="Proteomes" id="UP000199677">
    <property type="component" value="Unassembled WGS sequence"/>
</dbReference>
<evidence type="ECO:0000256" key="5">
    <source>
        <dbReference type="SAM" id="Phobius"/>
    </source>
</evidence>
<feature type="transmembrane region" description="Helical" evidence="5">
    <location>
        <begin position="166"/>
        <end position="187"/>
    </location>
</feature>
<feature type="transmembrane region" description="Helical" evidence="5">
    <location>
        <begin position="68"/>
        <end position="93"/>
    </location>
</feature>
<dbReference type="InterPro" id="IPR006977">
    <property type="entry name" value="Yip1_dom"/>
</dbReference>
<evidence type="ECO:0000256" key="4">
    <source>
        <dbReference type="ARBA" id="ARBA00023136"/>
    </source>
</evidence>
<gene>
    <name evidence="7" type="ORF">SAMN04487951_102104</name>
</gene>
<evidence type="ECO:0000313" key="7">
    <source>
        <dbReference type="EMBL" id="SDN06784.1"/>
    </source>
</evidence>
<dbReference type="EMBL" id="FNII01000002">
    <property type="protein sequence ID" value="SDN06784.1"/>
    <property type="molecule type" value="Genomic_DNA"/>
</dbReference>
<keyword evidence="3 5" id="KW-1133">Transmembrane helix</keyword>
<keyword evidence="2 5" id="KW-0812">Transmembrane</keyword>
<protein>
    <recommendedName>
        <fullName evidence="6">Yip1 domain-containing protein</fullName>
    </recommendedName>
</protein>
<dbReference type="OrthoDB" id="8526565at2"/>
<evidence type="ECO:0000256" key="2">
    <source>
        <dbReference type="ARBA" id="ARBA00022692"/>
    </source>
</evidence>
<accession>A0A1G9YCE2</accession>
<organism evidence="7 8">
    <name type="scientific">Vreelandella arcis</name>
    <dbReference type="NCBI Taxonomy" id="416873"/>
    <lineage>
        <taxon>Bacteria</taxon>
        <taxon>Pseudomonadati</taxon>
        <taxon>Pseudomonadota</taxon>
        <taxon>Gammaproteobacteria</taxon>
        <taxon>Oceanospirillales</taxon>
        <taxon>Halomonadaceae</taxon>
        <taxon>Vreelandella</taxon>
    </lineage>
</organism>
<evidence type="ECO:0000256" key="3">
    <source>
        <dbReference type="ARBA" id="ARBA00022989"/>
    </source>
</evidence>
<proteinExistence type="predicted"/>
<evidence type="ECO:0000313" key="8">
    <source>
        <dbReference type="Proteomes" id="UP000199677"/>
    </source>
</evidence>
<feature type="transmembrane region" description="Helical" evidence="5">
    <location>
        <begin position="27"/>
        <end position="48"/>
    </location>
</feature>
<name>A0A1G9YCE2_9GAMM</name>